<dbReference type="SUPFAM" id="SSF75304">
    <property type="entry name" value="Amidase signature (AS) enzymes"/>
    <property type="match status" value="1"/>
</dbReference>
<dbReference type="Proteomes" id="UP000308549">
    <property type="component" value="Unassembled WGS sequence"/>
</dbReference>
<dbReference type="PANTHER" id="PTHR42678">
    <property type="entry name" value="AMIDASE"/>
    <property type="match status" value="1"/>
</dbReference>
<dbReference type="PROSITE" id="PS00571">
    <property type="entry name" value="AMIDASES"/>
    <property type="match status" value="1"/>
</dbReference>
<evidence type="ECO:0000259" key="3">
    <source>
        <dbReference type="Pfam" id="PF01425"/>
    </source>
</evidence>
<dbReference type="Pfam" id="PF01425">
    <property type="entry name" value="Amidase"/>
    <property type="match status" value="1"/>
</dbReference>
<evidence type="ECO:0000313" key="5">
    <source>
        <dbReference type="Proteomes" id="UP000308549"/>
    </source>
</evidence>
<dbReference type="AlphaFoldDB" id="A0A4U0U221"/>
<comment type="similarity">
    <text evidence="1">Belongs to the amidase family.</text>
</comment>
<dbReference type="InterPro" id="IPR036928">
    <property type="entry name" value="AS_sf"/>
</dbReference>
<reference evidence="4 5" key="1">
    <citation type="submission" date="2017-03" db="EMBL/GenBank/DDBJ databases">
        <title>Genomes of endolithic fungi from Antarctica.</title>
        <authorList>
            <person name="Coleine C."/>
            <person name="Masonjones S."/>
            <person name="Stajich J.E."/>
        </authorList>
    </citation>
    <scope>NUCLEOTIDE SEQUENCE [LARGE SCALE GENOMIC DNA]</scope>
    <source>
        <strain evidence="4 5">CCFEE 6315</strain>
    </source>
</reference>
<dbReference type="PANTHER" id="PTHR42678:SF34">
    <property type="entry name" value="OS04G0183300 PROTEIN"/>
    <property type="match status" value="1"/>
</dbReference>
<gene>
    <name evidence="4" type="ORF">B0A50_03893</name>
</gene>
<organism evidence="4 5">
    <name type="scientific">Salinomyces thailandicus</name>
    <dbReference type="NCBI Taxonomy" id="706561"/>
    <lineage>
        <taxon>Eukaryota</taxon>
        <taxon>Fungi</taxon>
        <taxon>Dikarya</taxon>
        <taxon>Ascomycota</taxon>
        <taxon>Pezizomycotina</taxon>
        <taxon>Dothideomycetes</taxon>
        <taxon>Dothideomycetidae</taxon>
        <taxon>Mycosphaerellales</taxon>
        <taxon>Teratosphaeriaceae</taxon>
        <taxon>Salinomyces</taxon>
    </lineage>
</organism>
<feature type="domain" description="Amidase" evidence="3">
    <location>
        <begin position="27"/>
        <end position="473"/>
    </location>
</feature>
<evidence type="ECO:0000256" key="1">
    <source>
        <dbReference type="ARBA" id="ARBA00009199"/>
    </source>
</evidence>
<keyword evidence="5" id="KW-1185">Reference proteome</keyword>
<dbReference type="InterPro" id="IPR020556">
    <property type="entry name" value="Amidase_CS"/>
</dbReference>
<comment type="caution">
    <text evidence="4">The sequence shown here is derived from an EMBL/GenBank/DDBJ whole genome shotgun (WGS) entry which is preliminary data.</text>
</comment>
<dbReference type="Gene3D" id="3.90.1300.10">
    <property type="entry name" value="Amidase signature (AS) domain"/>
    <property type="match status" value="1"/>
</dbReference>
<protein>
    <recommendedName>
        <fullName evidence="3">Amidase domain-containing protein</fullName>
    </recommendedName>
</protein>
<feature type="region of interest" description="Disordered" evidence="2">
    <location>
        <begin position="137"/>
        <end position="157"/>
    </location>
</feature>
<evidence type="ECO:0000256" key="2">
    <source>
        <dbReference type="SAM" id="MobiDB-lite"/>
    </source>
</evidence>
<proteinExistence type="inferred from homology"/>
<dbReference type="InterPro" id="IPR023631">
    <property type="entry name" value="Amidase_dom"/>
</dbReference>
<dbReference type="EMBL" id="NAJL01000018">
    <property type="protein sequence ID" value="TKA28426.1"/>
    <property type="molecule type" value="Genomic_DNA"/>
</dbReference>
<accession>A0A4U0U221</accession>
<dbReference type="OrthoDB" id="566138at2759"/>
<evidence type="ECO:0000313" key="4">
    <source>
        <dbReference type="EMBL" id="TKA28426.1"/>
    </source>
</evidence>
<name>A0A4U0U221_9PEZI</name>
<sequence>MPGTQSFNSVDELQRAYNDGVTTVKAVVEHYLKTIRESNPEINAVLATNEDALGDAQRLDDLEPAGRGPLHGVPMVIKDQIETTGLPTTFGSKACTDYVPERDATLVRKLKQAGAVVLGKSTMPDWAASWFSTSSMSGTTKNPFDHSRDPGGSSSGSGAAVAAGMALAAIGGDTGGSIRLPASFCGLVGVRVTPGRISRDGMSALVVTQDTPGPMVNSVGDAAKMLDVLVGYDEADTYTSINALAGTVGSATHFQDAVAKPSLQGKRLGVLKEAFGQHSGITGVLETALKSFEAAGAELVDVSIPDLDHYKASTTLYAIRSKTDINEFLGSRNALSQLKIENLHKDDAYHKALDLIDVLVKGPTDFLKSPHFASRLVEQSAFQRTVASVFARERLDAIIYPTCQLLAPKTEDVLGMRWTCLNFPTNTVIASQLLFPAMSVPVGRTKDTEEDPDGPDLPVGLEILGLPLKEDVILAVAAGIEAAGRN</sequence>